<dbReference type="AlphaFoldDB" id="A0A8D2K0J2"/>
<reference evidence="1" key="3">
    <citation type="submission" date="2025-09" db="UniProtKB">
        <authorList>
            <consortium name="Ensembl"/>
        </authorList>
    </citation>
    <scope>IDENTIFICATION</scope>
</reference>
<dbReference type="Proteomes" id="UP000694411">
    <property type="component" value="Chromosome 6"/>
</dbReference>
<evidence type="ECO:0000313" key="1">
    <source>
        <dbReference type="Ensembl" id="ENSTGEP00000014577.1"/>
    </source>
</evidence>
<sequence length="236" mass="26801">VLHFIQKFSLSSSKTLENSLAVVLGTSRKMNPLTLRAPLTRRIPPPLFPRLQLFLLSPLYPDKTQHYGSSSQDHQVLWLTCPPNSPQPFLITMLSGPVLPMSPPRLVVVKRITSLYMLLLTVHRVFPVLLGRHQWDFAPANGAPDKPDLPNCTIEWLCMHVFASRISEGFTEVVVRGIINLRVALNIELRLLPYYPSWFKAMKILMAFFFLINSLLSQNLPQSLLLPYAPGWNSSF</sequence>
<name>A0A8D2K0J2_THEGE</name>
<proteinExistence type="predicted"/>
<reference evidence="1" key="1">
    <citation type="submission" date="2018-05" db="EMBL/GenBank/DDBJ databases">
        <title>Whole genome of Theropithecus gelada.</title>
        <authorList>
            <person name="Chiou K.L."/>
            <person name="Snyder-Mackler N."/>
        </authorList>
    </citation>
    <scope>NUCLEOTIDE SEQUENCE [LARGE SCALE GENOMIC DNA]</scope>
</reference>
<protein>
    <submittedName>
        <fullName evidence="1">Uncharacterized protein</fullName>
    </submittedName>
</protein>
<organism evidence="1 2">
    <name type="scientific">Theropithecus gelada</name>
    <name type="common">Gelada baboon</name>
    <dbReference type="NCBI Taxonomy" id="9565"/>
    <lineage>
        <taxon>Eukaryota</taxon>
        <taxon>Metazoa</taxon>
        <taxon>Chordata</taxon>
        <taxon>Craniata</taxon>
        <taxon>Vertebrata</taxon>
        <taxon>Euteleostomi</taxon>
        <taxon>Mammalia</taxon>
        <taxon>Eutheria</taxon>
        <taxon>Euarchontoglires</taxon>
        <taxon>Primates</taxon>
        <taxon>Haplorrhini</taxon>
        <taxon>Catarrhini</taxon>
        <taxon>Cercopithecidae</taxon>
        <taxon>Cercopithecinae</taxon>
        <taxon>Theropithecus</taxon>
    </lineage>
</organism>
<evidence type="ECO:0000313" key="2">
    <source>
        <dbReference type="Proteomes" id="UP000694411"/>
    </source>
</evidence>
<keyword evidence="2" id="KW-1185">Reference proteome</keyword>
<reference evidence="1" key="2">
    <citation type="submission" date="2025-08" db="UniProtKB">
        <authorList>
            <consortium name="Ensembl"/>
        </authorList>
    </citation>
    <scope>IDENTIFICATION</scope>
</reference>
<accession>A0A8D2K0J2</accession>
<dbReference type="Ensembl" id="ENSTGET00000017472.1">
    <property type="protein sequence ID" value="ENSTGEP00000014577.1"/>
    <property type="gene ID" value="ENSTGEG00000011837.1"/>
</dbReference>